<dbReference type="AlphaFoldDB" id="A0A151ZC40"/>
<dbReference type="OrthoDB" id="19307at2759"/>
<dbReference type="InParanoid" id="A0A151ZC40"/>
<dbReference type="GO" id="GO:0005768">
    <property type="term" value="C:endosome"/>
    <property type="evidence" value="ECO:0007669"/>
    <property type="project" value="TreeGrafter"/>
</dbReference>
<dbReference type="Proteomes" id="UP000076078">
    <property type="component" value="Unassembled WGS sequence"/>
</dbReference>
<dbReference type="GO" id="GO:0035091">
    <property type="term" value="F:phosphatidylinositol binding"/>
    <property type="evidence" value="ECO:0007669"/>
    <property type="project" value="InterPro"/>
</dbReference>
<dbReference type="OMA" id="YLIEVEV"/>
<dbReference type="Gene3D" id="3.30.1520.10">
    <property type="entry name" value="Phox-like domain"/>
    <property type="match status" value="1"/>
</dbReference>
<dbReference type="InterPro" id="IPR036871">
    <property type="entry name" value="PX_dom_sf"/>
</dbReference>
<evidence type="ECO:0000313" key="4">
    <source>
        <dbReference type="Proteomes" id="UP000076078"/>
    </source>
</evidence>
<dbReference type="PANTHER" id="PTHR10555">
    <property type="entry name" value="SORTING NEXIN"/>
    <property type="match status" value="1"/>
</dbReference>
<comment type="caution">
    <text evidence="3">The sequence shown here is derived from an EMBL/GenBank/DDBJ whole genome shotgun (WGS) entry which is preliminary data.</text>
</comment>
<feature type="domain" description="PX" evidence="2">
    <location>
        <begin position="89"/>
        <end position="203"/>
    </location>
</feature>
<dbReference type="SMART" id="SM00312">
    <property type="entry name" value="PX"/>
    <property type="match status" value="1"/>
</dbReference>
<dbReference type="PROSITE" id="PS50195">
    <property type="entry name" value="PX"/>
    <property type="match status" value="1"/>
</dbReference>
<keyword evidence="4" id="KW-1185">Reference proteome</keyword>
<sequence length="207" mass="23874">MQQQQQLEIEIEKLKRELDSYKKLLHNESSKALELEQENIRLKLSIQQLEDDNKTLTEKLQQEQSANSQQQNNSINGNSQLKTLSSQVASITIPKKISGIEKGSSRTYTAYAVDVESVDGQKYTIARRYKQFTLLHTQLVRIFGEHDLPSLPGKKNGLYFSSDDHTEKRRTDLQDYLQTILRNPKTSSSLVFYQFLKRDEQSSPIGH</sequence>
<feature type="coiled-coil region" evidence="1">
    <location>
        <begin position="4"/>
        <end position="73"/>
    </location>
</feature>
<reference evidence="3 4" key="1">
    <citation type="submission" date="2015-12" db="EMBL/GenBank/DDBJ databases">
        <title>Dictyostelia acquired genes for synthesis and detection of signals that induce cell-type specialization by lateral gene transfer from prokaryotes.</title>
        <authorList>
            <person name="Gloeckner G."/>
            <person name="Schaap P."/>
        </authorList>
    </citation>
    <scope>NUCLEOTIDE SEQUENCE [LARGE SCALE GENOMIC DNA]</scope>
    <source>
        <strain evidence="3 4">TK</strain>
    </source>
</reference>
<dbReference type="EMBL" id="LODT01000034">
    <property type="protein sequence ID" value="KYQ91510.1"/>
    <property type="molecule type" value="Genomic_DNA"/>
</dbReference>
<evidence type="ECO:0000313" key="3">
    <source>
        <dbReference type="EMBL" id="KYQ91510.1"/>
    </source>
</evidence>
<evidence type="ECO:0000259" key="2">
    <source>
        <dbReference type="PROSITE" id="PS50195"/>
    </source>
</evidence>
<protein>
    <submittedName>
        <fullName evidence="3">Phox domain-containing protein</fullName>
    </submittedName>
</protein>
<name>A0A151ZC40_TIELA</name>
<evidence type="ECO:0000256" key="1">
    <source>
        <dbReference type="SAM" id="Coils"/>
    </source>
</evidence>
<dbReference type="STRING" id="361077.A0A151ZC40"/>
<accession>A0A151ZC40</accession>
<dbReference type="FunCoup" id="A0A151ZC40">
    <property type="interactions" value="8"/>
</dbReference>
<keyword evidence="1" id="KW-0175">Coiled coil</keyword>
<dbReference type="CDD" id="cd06093">
    <property type="entry name" value="PX_domain"/>
    <property type="match status" value="1"/>
</dbReference>
<gene>
    <name evidence="3" type="ORF">DLAC_07267</name>
</gene>
<dbReference type="InterPro" id="IPR001683">
    <property type="entry name" value="PX_dom"/>
</dbReference>
<dbReference type="Pfam" id="PF00787">
    <property type="entry name" value="PX"/>
    <property type="match status" value="1"/>
</dbReference>
<organism evidence="3 4">
    <name type="scientific">Tieghemostelium lacteum</name>
    <name type="common">Slime mold</name>
    <name type="synonym">Dictyostelium lacteum</name>
    <dbReference type="NCBI Taxonomy" id="361077"/>
    <lineage>
        <taxon>Eukaryota</taxon>
        <taxon>Amoebozoa</taxon>
        <taxon>Evosea</taxon>
        <taxon>Eumycetozoa</taxon>
        <taxon>Dictyostelia</taxon>
        <taxon>Dictyosteliales</taxon>
        <taxon>Raperosteliaceae</taxon>
        <taxon>Tieghemostelium</taxon>
    </lineage>
</organism>
<proteinExistence type="predicted"/>
<dbReference type="PANTHER" id="PTHR10555:SF170">
    <property type="entry name" value="FI18122P1"/>
    <property type="match status" value="1"/>
</dbReference>
<dbReference type="SUPFAM" id="SSF64268">
    <property type="entry name" value="PX domain"/>
    <property type="match status" value="1"/>
</dbReference>